<keyword evidence="6" id="KW-0862">Zinc</keyword>
<keyword evidence="7 8" id="KW-0472">Membrane</keyword>
<keyword evidence="8" id="KW-0812">Transmembrane</keyword>
<keyword evidence="8" id="KW-1133">Transmembrane helix</keyword>
<comment type="similarity">
    <text evidence="4">Belongs to the CDIP1/LITAF family.</text>
</comment>
<keyword evidence="10" id="KW-1185">Reference proteome</keyword>
<protein>
    <submittedName>
        <fullName evidence="11">LITAF domain-containing protein</fullName>
    </submittedName>
</protein>
<dbReference type="InterPro" id="IPR037519">
    <property type="entry name" value="LITAF_fam"/>
</dbReference>
<evidence type="ECO:0000256" key="3">
    <source>
        <dbReference type="ARBA" id="ARBA00004630"/>
    </source>
</evidence>
<dbReference type="PROSITE" id="PS51837">
    <property type="entry name" value="LITAF"/>
    <property type="match status" value="1"/>
</dbReference>
<evidence type="ECO:0000313" key="11">
    <source>
        <dbReference type="WBParaSite" id="Pan_g2518.t1"/>
    </source>
</evidence>
<accession>A0A7E4VTA2</accession>
<dbReference type="GO" id="GO:0008270">
    <property type="term" value="F:zinc ion binding"/>
    <property type="evidence" value="ECO:0007669"/>
    <property type="project" value="TreeGrafter"/>
</dbReference>
<dbReference type="AlphaFoldDB" id="A0A7E4VTA2"/>
<evidence type="ECO:0000256" key="1">
    <source>
        <dbReference type="ARBA" id="ARBA00004414"/>
    </source>
</evidence>
<dbReference type="GO" id="GO:0031902">
    <property type="term" value="C:late endosome membrane"/>
    <property type="evidence" value="ECO:0007669"/>
    <property type="project" value="UniProtKB-SubCell"/>
</dbReference>
<dbReference type="WBParaSite" id="Pan_g2518.t1">
    <property type="protein sequence ID" value="Pan_g2518.t1"/>
    <property type="gene ID" value="Pan_g2518"/>
</dbReference>
<keyword evidence="5" id="KW-0479">Metal-binding</keyword>
<feature type="domain" description="LITAF" evidence="9">
    <location>
        <begin position="13"/>
        <end position="98"/>
    </location>
</feature>
<dbReference type="PANTHER" id="PTHR23292:SF6">
    <property type="entry name" value="FI16602P1-RELATED"/>
    <property type="match status" value="1"/>
</dbReference>
<dbReference type="SMART" id="SM00714">
    <property type="entry name" value="LITAF"/>
    <property type="match status" value="1"/>
</dbReference>
<reference evidence="11" key="2">
    <citation type="submission" date="2020-10" db="UniProtKB">
        <authorList>
            <consortium name="WormBaseParasite"/>
        </authorList>
    </citation>
    <scope>IDENTIFICATION</scope>
</reference>
<evidence type="ECO:0000256" key="7">
    <source>
        <dbReference type="ARBA" id="ARBA00023136"/>
    </source>
</evidence>
<dbReference type="InterPro" id="IPR006629">
    <property type="entry name" value="LITAF"/>
</dbReference>
<sequence length="99" mass="10732">MGNPPPTAPCAPPATVIHIPAYTGCVPVGRDPTLVVCPVCHNHVTTVVNYESGTFTYLMSFLCCWFFLCCCIPFCIDGFKDAVHTCPHCHATIGVDKKM</sequence>
<evidence type="ECO:0000259" key="9">
    <source>
        <dbReference type="PROSITE" id="PS51837"/>
    </source>
</evidence>
<evidence type="ECO:0000313" key="10">
    <source>
        <dbReference type="Proteomes" id="UP000492821"/>
    </source>
</evidence>
<dbReference type="Pfam" id="PF10601">
    <property type="entry name" value="zf-LITAF-like"/>
    <property type="match status" value="1"/>
</dbReference>
<feature type="transmembrane region" description="Helical" evidence="8">
    <location>
        <begin position="55"/>
        <end position="76"/>
    </location>
</feature>
<dbReference type="Proteomes" id="UP000492821">
    <property type="component" value="Unassembled WGS sequence"/>
</dbReference>
<organism evidence="10 11">
    <name type="scientific">Panagrellus redivivus</name>
    <name type="common">Microworm</name>
    <dbReference type="NCBI Taxonomy" id="6233"/>
    <lineage>
        <taxon>Eukaryota</taxon>
        <taxon>Metazoa</taxon>
        <taxon>Ecdysozoa</taxon>
        <taxon>Nematoda</taxon>
        <taxon>Chromadorea</taxon>
        <taxon>Rhabditida</taxon>
        <taxon>Tylenchina</taxon>
        <taxon>Panagrolaimomorpha</taxon>
        <taxon>Panagrolaimoidea</taxon>
        <taxon>Panagrolaimidae</taxon>
        <taxon>Panagrellus</taxon>
    </lineage>
</organism>
<reference evidence="10" key="1">
    <citation type="journal article" date="2013" name="Genetics">
        <title>The draft genome and transcriptome of Panagrellus redivivus are shaped by the harsh demands of a free-living lifestyle.</title>
        <authorList>
            <person name="Srinivasan J."/>
            <person name="Dillman A.R."/>
            <person name="Macchietto M.G."/>
            <person name="Heikkinen L."/>
            <person name="Lakso M."/>
            <person name="Fracchia K.M."/>
            <person name="Antoshechkin I."/>
            <person name="Mortazavi A."/>
            <person name="Wong G."/>
            <person name="Sternberg P.W."/>
        </authorList>
    </citation>
    <scope>NUCLEOTIDE SEQUENCE [LARGE SCALE GENOMIC DNA]</scope>
    <source>
        <strain evidence="10">MT8872</strain>
    </source>
</reference>
<evidence type="ECO:0000256" key="8">
    <source>
        <dbReference type="SAM" id="Phobius"/>
    </source>
</evidence>
<proteinExistence type="inferred from homology"/>
<evidence type="ECO:0000256" key="4">
    <source>
        <dbReference type="ARBA" id="ARBA00005975"/>
    </source>
</evidence>
<evidence type="ECO:0000256" key="2">
    <source>
        <dbReference type="ARBA" id="ARBA00004481"/>
    </source>
</evidence>
<comment type="subcellular location">
    <subcellularLocation>
        <location evidence="2">Endosome membrane</location>
        <topology evidence="2">Peripheral membrane protein</topology>
    </subcellularLocation>
    <subcellularLocation>
        <location evidence="1">Late endosome membrane</location>
    </subcellularLocation>
    <subcellularLocation>
        <location evidence="3">Lysosome membrane</location>
        <topology evidence="3">Peripheral membrane protein</topology>
        <orientation evidence="3">Cytoplasmic side</orientation>
    </subcellularLocation>
</comment>
<evidence type="ECO:0000256" key="5">
    <source>
        <dbReference type="ARBA" id="ARBA00022723"/>
    </source>
</evidence>
<evidence type="ECO:0000256" key="6">
    <source>
        <dbReference type="ARBA" id="ARBA00022833"/>
    </source>
</evidence>
<name>A0A7E4VTA2_PANRE</name>
<dbReference type="PANTHER" id="PTHR23292">
    <property type="entry name" value="LIPOPOLYSACCHARIDE-INDUCED TUMOR NECROSIS FACTOR-ALPHA FACTOR"/>
    <property type="match status" value="1"/>
</dbReference>
<dbReference type="GO" id="GO:0005765">
    <property type="term" value="C:lysosomal membrane"/>
    <property type="evidence" value="ECO:0007669"/>
    <property type="project" value="UniProtKB-SubCell"/>
</dbReference>